<dbReference type="Pfam" id="PF07880">
    <property type="entry name" value="T4_gp9_10_N"/>
    <property type="match status" value="1"/>
</dbReference>
<gene>
    <name evidence="2" type="ORF">R5505_00174</name>
</gene>
<dbReference type="Gene3D" id="1.20.5.960">
    <property type="entry name" value="Bacteriophage t4 gene product 9 (gp9)"/>
    <property type="match status" value="1"/>
</dbReference>
<dbReference type="InterPro" id="IPR027411">
    <property type="entry name" value="Gp9/Gp10_mid_dom_sf"/>
</dbReference>
<evidence type="ECO:0000313" key="2">
    <source>
        <dbReference type="EMBL" id="QBQ79769.1"/>
    </source>
</evidence>
<dbReference type="Gene3D" id="2.60.120.640">
    <property type="entry name" value="gp9"/>
    <property type="match status" value="1"/>
</dbReference>
<sequence length="166" mass="18296">MKQNINIGNVVDDGTGDYLRKGGIKINENFDELYYELGDGDVPYSAGAWKTYNASSGQTLTAEWGKSYAINTSSGRVTINLPKGTVNDYNKVIRARDVFATWNVNPVTLVAASGDTIKGSAVPVEINVQFSDLELVYCAPGRWEYVKNKRFRTSVLCPRTLGICQK</sequence>
<dbReference type="GO" id="GO:0019076">
    <property type="term" value="P:viral release from host cell"/>
    <property type="evidence" value="ECO:0007669"/>
    <property type="project" value="InterPro"/>
</dbReference>
<dbReference type="EMBL" id="MK373786">
    <property type="protein sequence ID" value="QBQ79769.1"/>
    <property type="molecule type" value="Genomic_DNA"/>
</dbReference>
<dbReference type="InterPro" id="IPR008987">
    <property type="entry name" value="Baseplate_struct_prot_Gp9/10_N"/>
</dbReference>
<dbReference type="Proteomes" id="UP000304609">
    <property type="component" value="Segment"/>
</dbReference>
<protein>
    <submittedName>
        <fullName evidence="2">Putative baseplate wedge subunit and tail pin</fullName>
    </submittedName>
</protein>
<reference evidence="2 3" key="1">
    <citation type="submission" date="2019-01" db="EMBL/GenBank/DDBJ databases">
        <title>Still something new to discover - new insights into E. coli phage diversity and taxonomy.</title>
        <authorList>
            <person name="Korf I.H.E."/>
            <person name="Adriaennsens E."/>
            <person name="Dreiseikelmann B."/>
            <person name="Kropinski A."/>
            <person name="Nimtz M."/>
            <person name="Meier-Kolthoff J.P."/>
            <person name="Rohde M."/>
            <person name="van Raaij M."/>
            <person name="Wittmann J."/>
        </authorList>
    </citation>
    <scope>NUCLEOTIDE SEQUENCE [LARGE SCALE GENOMIC DNA]</scope>
</reference>
<evidence type="ECO:0000313" key="3">
    <source>
        <dbReference type="Proteomes" id="UP000304609"/>
    </source>
</evidence>
<feature type="domain" description="Baseplate structural protein Gp9/Gp10 N-terminal" evidence="1">
    <location>
        <begin position="2"/>
        <end position="146"/>
    </location>
</feature>
<organism evidence="2 3">
    <name type="scientific">Escherichia phage vB_EcoM_R5505</name>
    <dbReference type="NCBI Taxonomy" id="2508178"/>
    <lineage>
        <taxon>Viruses</taxon>
        <taxon>Duplodnaviria</taxon>
        <taxon>Heunggongvirae</taxon>
        <taxon>Uroviricota</taxon>
        <taxon>Caudoviricetes</taxon>
        <taxon>Pantevenvirales</taxon>
        <taxon>Straboviridae</taxon>
        <taxon>Tevenvirinae</taxon>
        <taxon>Tequatrovirus</taxon>
        <taxon>Tequatrovirus teqdroes</taxon>
    </lineage>
</organism>
<name>A0A482N322_9CAUD</name>
<dbReference type="SUPFAM" id="SSF50017">
    <property type="entry name" value="gp9"/>
    <property type="match status" value="1"/>
</dbReference>
<proteinExistence type="predicted"/>
<evidence type="ECO:0000259" key="1">
    <source>
        <dbReference type="Pfam" id="PF07880"/>
    </source>
</evidence>
<dbReference type="InterPro" id="IPR036240">
    <property type="entry name" value="Gp9-like_sf"/>
</dbReference>
<accession>A0A482N322</accession>